<dbReference type="GO" id="GO:0003700">
    <property type="term" value="F:DNA-binding transcription factor activity"/>
    <property type="evidence" value="ECO:0007669"/>
    <property type="project" value="InterPro"/>
</dbReference>
<dbReference type="GO" id="GO:0006351">
    <property type="term" value="P:DNA-templated transcription"/>
    <property type="evidence" value="ECO:0007669"/>
    <property type="project" value="TreeGrafter"/>
</dbReference>
<dbReference type="GO" id="GO:0043565">
    <property type="term" value="F:sequence-specific DNA binding"/>
    <property type="evidence" value="ECO:0007669"/>
    <property type="project" value="TreeGrafter"/>
</dbReference>
<dbReference type="KEGG" id="aant:HUK68_05210"/>
<evidence type="ECO:0000256" key="4">
    <source>
        <dbReference type="ARBA" id="ARBA00023163"/>
    </source>
</evidence>
<dbReference type="InterPro" id="IPR000847">
    <property type="entry name" value="LysR_HTH_N"/>
</dbReference>
<dbReference type="SUPFAM" id="SSF53850">
    <property type="entry name" value="Periplasmic binding protein-like II"/>
    <property type="match status" value="1"/>
</dbReference>
<dbReference type="InterPro" id="IPR058163">
    <property type="entry name" value="LysR-type_TF_proteobact-type"/>
</dbReference>
<dbReference type="PROSITE" id="PS50931">
    <property type="entry name" value="HTH_LYSR"/>
    <property type="match status" value="1"/>
</dbReference>
<evidence type="ECO:0000256" key="3">
    <source>
        <dbReference type="ARBA" id="ARBA00023125"/>
    </source>
</evidence>
<keyword evidence="3" id="KW-0238">DNA-binding</keyword>
<name>A0A6N1X2T4_9BURK</name>
<evidence type="ECO:0000256" key="2">
    <source>
        <dbReference type="ARBA" id="ARBA00023015"/>
    </source>
</evidence>
<organism evidence="6 7">
    <name type="scientific">Comamonas antarctica</name>
    <dbReference type="NCBI Taxonomy" id="2743470"/>
    <lineage>
        <taxon>Bacteria</taxon>
        <taxon>Pseudomonadati</taxon>
        <taxon>Pseudomonadota</taxon>
        <taxon>Betaproteobacteria</taxon>
        <taxon>Burkholderiales</taxon>
        <taxon>Comamonadaceae</taxon>
        <taxon>Comamonas</taxon>
    </lineage>
</organism>
<keyword evidence="4" id="KW-0804">Transcription</keyword>
<dbReference type="Proteomes" id="UP000509579">
    <property type="component" value="Chromosome"/>
</dbReference>
<dbReference type="Pfam" id="PF00126">
    <property type="entry name" value="HTH_1"/>
    <property type="match status" value="1"/>
</dbReference>
<keyword evidence="2" id="KW-0805">Transcription regulation</keyword>
<keyword evidence="7" id="KW-1185">Reference proteome</keyword>
<dbReference type="Gene3D" id="3.40.190.290">
    <property type="match status" value="1"/>
</dbReference>
<dbReference type="Gene3D" id="1.10.10.10">
    <property type="entry name" value="Winged helix-like DNA-binding domain superfamily/Winged helix DNA-binding domain"/>
    <property type="match status" value="1"/>
</dbReference>
<evidence type="ECO:0000256" key="1">
    <source>
        <dbReference type="ARBA" id="ARBA00009437"/>
    </source>
</evidence>
<dbReference type="FunFam" id="1.10.10.10:FF:000001">
    <property type="entry name" value="LysR family transcriptional regulator"/>
    <property type="match status" value="1"/>
</dbReference>
<dbReference type="RefSeq" id="WP_175503233.1">
    <property type="nucleotide sequence ID" value="NZ_CP054840.1"/>
</dbReference>
<proteinExistence type="inferred from homology"/>
<dbReference type="CDD" id="cd00090">
    <property type="entry name" value="HTH_ARSR"/>
    <property type="match status" value="1"/>
</dbReference>
<dbReference type="InterPro" id="IPR005119">
    <property type="entry name" value="LysR_subst-bd"/>
</dbReference>
<dbReference type="PANTHER" id="PTHR30537">
    <property type="entry name" value="HTH-TYPE TRANSCRIPTIONAL REGULATOR"/>
    <property type="match status" value="1"/>
</dbReference>
<evidence type="ECO:0000313" key="7">
    <source>
        <dbReference type="Proteomes" id="UP000509579"/>
    </source>
</evidence>
<dbReference type="InterPro" id="IPR036390">
    <property type="entry name" value="WH_DNA-bd_sf"/>
</dbReference>
<feature type="domain" description="HTH lysR-type" evidence="5">
    <location>
        <begin position="1"/>
        <end position="59"/>
    </location>
</feature>
<reference evidence="6 7" key="1">
    <citation type="submission" date="2020-06" db="EMBL/GenBank/DDBJ databases">
        <title>Acidovorax antarctica sp. nov., isolated from Corinth ice sheet soil, Antarctic Fields Peninsula.</title>
        <authorList>
            <person name="Xu Q."/>
            <person name="Peng F."/>
        </authorList>
    </citation>
    <scope>NUCLEOTIDE SEQUENCE [LARGE SCALE GENOMIC DNA]</scope>
    <source>
        <strain evidence="6 7">16-35-5</strain>
    </source>
</reference>
<dbReference type="Pfam" id="PF03466">
    <property type="entry name" value="LysR_substrate"/>
    <property type="match status" value="1"/>
</dbReference>
<accession>A0A6N1X2T4</accession>
<gene>
    <name evidence="6" type="ORF">HUK68_05210</name>
</gene>
<dbReference type="AlphaFoldDB" id="A0A6N1X2T4"/>
<protein>
    <submittedName>
        <fullName evidence="6">LysR family transcriptional regulator</fullName>
    </submittedName>
</protein>
<dbReference type="EMBL" id="CP054840">
    <property type="protein sequence ID" value="QKV52352.1"/>
    <property type="molecule type" value="Genomic_DNA"/>
</dbReference>
<dbReference type="SUPFAM" id="SSF46785">
    <property type="entry name" value="Winged helix' DNA-binding domain"/>
    <property type="match status" value="1"/>
</dbReference>
<comment type="similarity">
    <text evidence="1">Belongs to the LysR transcriptional regulatory family.</text>
</comment>
<sequence>MDDFKRMAIFAQVVERGSMSAAARVLGMSPSAVSQQLRQLERAGGVTLLHRTTRQLTLTDAGSRFYAQCAAMCAAAAQARAELEAEREQPGGELRIAAPVGFARHIAPALGQWLAGHPALRLLLLVDDAPIDLVQGRIDLAIRFGDLRDSGWAARRLGRMAWWLCAAPQWVAQHGAPPHPAQLAGARWLGMSGRLDWECRHPDAGVHHWQLQPQVASNNHWSLQQMCEAGLGPALLAAMDVSDAVQQGRLLRLLPQWTLGGLDIWAMTPQRDAQPAKVRQAIAALQAYLAQLPGVQAPSGPAP</sequence>
<dbReference type="InterPro" id="IPR036388">
    <property type="entry name" value="WH-like_DNA-bd_sf"/>
</dbReference>
<evidence type="ECO:0000259" key="5">
    <source>
        <dbReference type="PROSITE" id="PS50931"/>
    </source>
</evidence>
<dbReference type="InterPro" id="IPR011991">
    <property type="entry name" value="ArsR-like_HTH"/>
</dbReference>
<dbReference type="CDD" id="cd08422">
    <property type="entry name" value="PBP2_CrgA_like"/>
    <property type="match status" value="1"/>
</dbReference>
<evidence type="ECO:0000313" key="6">
    <source>
        <dbReference type="EMBL" id="QKV52352.1"/>
    </source>
</evidence>
<dbReference type="PANTHER" id="PTHR30537:SF30">
    <property type="entry name" value="TRANSCRIPTIONAL REGULATOR-RELATED"/>
    <property type="match status" value="1"/>
</dbReference>